<sequence length="91" mass="9910">MDHCGALIHGAAILWSRSPSQLPQETLLLCTPASRPVTPLRWELVNTEGMLRVGDTVAILFVSMLGSLVPESYRACVLFETLEFSGIGLQP</sequence>
<reference evidence="1 2" key="2">
    <citation type="journal article" date="2023" name="Mol. Biol. Evol.">
        <title>Genomics of Secondarily Temperate Adaptation in the Only Non-Antarctic Icefish.</title>
        <authorList>
            <person name="Rivera-Colon A.G."/>
            <person name="Rayamajhi N."/>
            <person name="Minhas B.F."/>
            <person name="Madrigal G."/>
            <person name="Bilyk K.T."/>
            <person name="Yoon V."/>
            <person name="Hune M."/>
            <person name="Gregory S."/>
            <person name="Cheng C.H.C."/>
            <person name="Catchen J.M."/>
        </authorList>
    </citation>
    <scope>NUCLEOTIDE SEQUENCE [LARGE SCALE GENOMIC DNA]</scope>
    <source>
        <strain evidence="1">JMC-PN-2008</strain>
    </source>
</reference>
<proteinExistence type="predicted"/>
<dbReference type="EMBL" id="JAUZQC010000025">
    <property type="protein sequence ID" value="KAK5848480.1"/>
    <property type="molecule type" value="Genomic_DNA"/>
</dbReference>
<reference evidence="1 2" key="1">
    <citation type="journal article" date="2023" name="Genes (Basel)">
        <title>Chromosome-Level Genome Assembly and Circadian Gene Repertoire of the Patagonia Blennie Eleginops maclovinus-The Closest Ancestral Proxy of Antarctic Cryonotothenioids.</title>
        <authorList>
            <person name="Cheng C.C."/>
            <person name="Rivera-Colon A.G."/>
            <person name="Minhas B.F."/>
            <person name="Wilson L."/>
            <person name="Rayamajhi N."/>
            <person name="Vargas-Chacoff L."/>
            <person name="Catchen J.M."/>
        </authorList>
    </citation>
    <scope>NUCLEOTIDE SEQUENCE [LARGE SCALE GENOMIC DNA]</scope>
    <source>
        <strain evidence="1">JMC-PN-2008</strain>
    </source>
</reference>
<evidence type="ECO:0000313" key="1">
    <source>
        <dbReference type="EMBL" id="KAK5848480.1"/>
    </source>
</evidence>
<dbReference type="AlphaFoldDB" id="A0AAN7WQ59"/>
<dbReference type="Proteomes" id="UP001346869">
    <property type="component" value="Unassembled WGS sequence"/>
</dbReference>
<keyword evidence="2" id="KW-1185">Reference proteome</keyword>
<evidence type="ECO:0000313" key="2">
    <source>
        <dbReference type="Proteomes" id="UP001346869"/>
    </source>
</evidence>
<protein>
    <submittedName>
        <fullName evidence="1">Uncharacterized protein</fullName>
    </submittedName>
</protein>
<name>A0AAN7WQ59_ELEMC</name>
<accession>A0AAN7WQ59</accession>
<gene>
    <name evidence="1" type="ORF">PBY51_006090</name>
</gene>
<organism evidence="1 2">
    <name type="scientific">Eleginops maclovinus</name>
    <name type="common">Patagonian blennie</name>
    <name type="synonym">Eleginus maclovinus</name>
    <dbReference type="NCBI Taxonomy" id="56733"/>
    <lineage>
        <taxon>Eukaryota</taxon>
        <taxon>Metazoa</taxon>
        <taxon>Chordata</taxon>
        <taxon>Craniata</taxon>
        <taxon>Vertebrata</taxon>
        <taxon>Euteleostomi</taxon>
        <taxon>Actinopterygii</taxon>
        <taxon>Neopterygii</taxon>
        <taxon>Teleostei</taxon>
        <taxon>Neoteleostei</taxon>
        <taxon>Acanthomorphata</taxon>
        <taxon>Eupercaria</taxon>
        <taxon>Perciformes</taxon>
        <taxon>Notothenioidei</taxon>
        <taxon>Eleginopidae</taxon>
        <taxon>Eleginops</taxon>
    </lineage>
</organism>
<comment type="caution">
    <text evidence="1">The sequence shown here is derived from an EMBL/GenBank/DDBJ whole genome shotgun (WGS) entry which is preliminary data.</text>
</comment>